<evidence type="ECO:0000313" key="2">
    <source>
        <dbReference type="EMBL" id="HAT1606008.1"/>
    </source>
</evidence>
<dbReference type="RefSeq" id="WP_127624825.1">
    <property type="nucleotide sequence ID" value="NZ_ABZSJN020000133.1"/>
</dbReference>
<dbReference type="InterPro" id="IPR031582">
    <property type="entry name" value="TadF"/>
</dbReference>
<evidence type="ECO:0000256" key="1">
    <source>
        <dbReference type="SAM" id="Phobius"/>
    </source>
</evidence>
<accession>A0AAN5KY88</accession>
<name>A0AAN5KY88_RAOPL</name>
<reference evidence="3 5" key="3">
    <citation type="submission" date="2023-12" db="EMBL/GenBank/DDBJ databases">
        <title>N/s.</title>
        <authorList>
            <person name="Dale J."/>
        </authorList>
    </citation>
    <scope>NUCLEOTIDE SEQUENCE [LARGE SCALE GENOMIC DNA]</scope>
    <source>
        <strain evidence="3 5">2023EL-01226</strain>
    </source>
</reference>
<keyword evidence="5" id="KW-1185">Reference proteome</keyword>
<proteinExistence type="predicted"/>
<evidence type="ECO:0000313" key="5">
    <source>
        <dbReference type="Proteomes" id="UP001293169"/>
    </source>
</evidence>
<sequence length="201" mass="22301">MRQKMMSKTMGAIQRYLRDDRGSVAIEAGLYFVVFFLLCALLVDFSAVFLNKSYLERVTHSLASVVRERSAFYGEKEELSQQEVSDLYELAGVLLEESRLAGSRYQLVVEAVFFQPSGSKAQKNVLNTQSLSQGTGSCRSRLAITSTQIADLSPWDTKGRWLPVYQVTICLPGGESMFKRALNSVGIEIGDIAISNAVIPR</sequence>
<evidence type="ECO:0000313" key="4">
    <source>
        <dbReference type="Proteomes" id="UP000864422"/>
    </source>
</evidence>
<gene>
    <name evidence="3" type="primary">tadF</name>
    <name evidence="2" type="ORF">I8Y23_002320</name>
    <name evidence="3" type="ORF">U5E74_11225</name>
</gene>
<dbReference type="AlphaFoldDB" id="A0AAN5KY88"/>
<keyword evidence="1" id="KW-0812">Transmembrane</keyword>
<protein>
    <submittedName>
        <fullName evidence="3">Tight adherence pilus pseudopilin TadF</fullName>
    </submittedName>
</protein>
<reference evidence="2" key="1">
    <citation type="journal article" date="2018" name="Genome Biol.">
        <title>SKESA: strategic k-mer extension for scrupulous assemblies.</title>
        <authorList>
            <person name="Souvorov A."/>
            <person name="Agarwala R."/>
            <person name="Lipman D.J."/>
        </authorList>
    </citation>
    <scope>NUCLEOTIDE SEQUENCE</scope>
    <source>
        <strain evidence="2">MISC063</strain>
    </source>
</reference>
<dbReference type="EMBL" id="JAXUDK010000006">
    <property type="protein sequence ID" value="MDZ7466227.1"/>
    <property type="molecule type" value="Genomic_DNA"/>
</dbReference>
<keyword evidence="1" id="KW-0472">Membrane</keyword>
<organism evidence="2 4">
    <name type="scientific">Raoultella planticola</name>
    <name type="common">Klebsiella planticola</name>
    <dbReference type="NCBI Taxonomy" id="575"/>
    <lineage>
        <taxon>Bacteria</taxon>
        <taxon>Pseudomonadati</taxon>
        <taxon>Pseudomonadota</taxon>
        <taxon>Gammaproteobacteria</taxon>
        <taxon>Enterobacterales</taxon>
        <taxon>Enterobacteriaceae</taxon>
        <taxon>Klebsiella/Raoultella group</taxon>
        <taxon>Raoultella</taxon>
    </lineage>
</organism>
<dbReference type="Proteomes" id="UP001293169">
    <property type="component" value="Unassembled WGS sequence"/>
</dbReference>
<dbReference type="Pfam" id="PF16964">
    <property type="entry name" value="TadF"/>
    <property type="match status" value="1"/>
</dbReference>
<dbReference type="EMBL" id="DACSEA010000007">
    <property type="protein sequence ID" value="HAT1606008.1"/>
    <property type="molecule type" value="Genomic_DNA"/>
</dbReference>
<keyword evidence="1" id="KW-1133">Transmembrane helix</keyword>
<dbReference type="Proteomes" id="UP000864422">
    <property type="component" value="Unassembled WGS sequence"/>
</dbReference>
<comment type="caution">
    <text evidence="2">The sequence shown here is derived from an EMBL/GenBank/DDBJ whole genome shotgun (WGS) entry which is preliminary data.</text>
</comment>
<reference evidence="2" key="2">
    <citation type="submission" date="2020-11" db="EMBL/GenBank/DDBJ databases">
        <authorList>
            <consortium name="NCBI Pathogen Detection Project"/>
        </authorList>
    </citation>
    <scope>NUCLEOTIDE SEQUENCE</scope>
    <source>
        <strain evidence="2">MISC063</strain>
    </source>
</reference>
<feature type="transmembrane region" description="Helical" evidence="1">
    <location>
        <begin position="28"/>
        <end position="50"/>
    </location>
</feature>
<evidence type="ECO:0000313" key="3">
    <source>
        <dbReference type="EMBL" id="MDZ7466227.1"/>
    </source>
</evidence>